<gene>
    <name evidence="2" type="ORF">SVUK_LOCUS19447</name>
</gene>
<proteinExistence type="predicted"/>
<sequence length="163" mass="18179">MRSAIERGDPAEQISTKMAADLESTLSRQLYGGDIIGSVSLTDDVLGLARSQYDALDNRNDRQAKAVNFTESFGLSGDHLLSLKAMPVWEELASSIRIDHASMLMSSLEQSAILLADYTMDQQMKMQYNNWGEQDTLNETEYEHHCAAIKKAAVTYNKLSLKQ</sequence>
<name>A0A3P7JWM0_STRVU</name>
<dbReference type="Proteomes" id="UP000270094">
    <property type="component" value="Unassembled WGS sequence"/>
</dbReference>
<organism evidence="2 3">
    <name type="scientific">Strongylus vulgaris</name>
    <name type="common">Blood worm</name>
    <dbReference type="NCBI Taxonomy" id="40348"/>
    <lineage>
        <taxon>Eukaryota</taxon>
        <taxon>Metazoa</taxon>
        <taxon>Ecdysozoa</taxon>
        <taxon>Nematoda</taxon>
        <taxon>Chromadorea</taxon>
        <taxon>Rhabditida</taxon>
        <taxon>Rhabditina</taxon>
        <taxon>Rhabditomorpha</taxon>
        <taxon>Strongyloidea</taxon>
        <taxon>Strongylidae</taxon>
        <taxon>Strongylus</taxon>
    </lineage>
</organism>
<protein>
    <recommendedName>
        <fullName evidence="1">AGRL2-4 GAIN subdomain A domain-containing protein</fullName>
    </recommendedName>
</protein>
<dbReference type="InterPro" id="IPR032471">
    <property type="entry name" value="AGRL2-4_GAIN_subdom_A"/>
</dbReference>
<reference evidence="2 3" key="1">
    <citation type="submission" date="2018-11" db="EMBL/GenBank/DDBJ databases">
        <authorList>
            <consortium name="Pathogen Informatics"/>
        </authorList>
    </citation>
    <scope>NUCLEOTIDE SEQUENCE [LARGE SCALE GENOMIC DNA]</scope>
</reference>
<dbReference type="AlphaFoldDB" id="A0A3P7JWM0"/>
<keyword evidence="3" id="KW-1185">Reference proteome</keyword>
<evidence type="ECO:0000259" key="1">
    <source>
        <dbReference type="Pfam" id="PF16489"/>
    </source>
</evidence>
<dbReference type="OrthoDB" id="1100386at2759"/>
<dbReference type="EMBL" id="UYYB01130219">
    <property type="protein sequence ID" value="VDM84449.1"/>
    <property type="molecule type" value="Genomic_DNA"/>
</dbReference>
<dbReference type="Pfam" id="PF16489">
    <property type="entry name" value="GAIN"/>
    <property type="match status" value="1"/>
</dbReference>
<evidence type="ECO:0000313" key="2">
    <source>
        <dbReference type="EMBL" id="VDM84449.1"/>
    </source>
</evidence>
<accession>A0A3P7JWM0</accession>
<feature type="domain" description="AGRL2-4 GAIN subdomain A" evidence="1">
    <location>
        <begin position="15"/>
        <end position="116"/>
    </location>
</feature>
<evidence type="ECO:0000313" key="3">
    <source>
        <dbReference type="Proteomes" id="UP000270094"/>
    </source>
</evidence>